<dbReference type="Gene3D" id="1.10.8.140">
    <property type="entry name" value="PDCD5-like"/>
    <property type="match status" value="1"/>
</dbReference>
<dbReference type="PIRSF" id="PIRSF015730">
    <property type="entry name" value="TFAR19"/>
    <property type="match status" value="1"/>
</dbReference>
<dbReference type="AlphaFoldDB" id="A0A915CH26"/>
<accession>A0A915CH26</accession>
<dbReference type="GO" id="GO:0003677">
    <property type="term" value="F:DNA binding"/>
    <property type="evidence" value="ECO:0007669"/>
    <property type="project" value="InterPro"/>
</dbReference>
<feature type="region of interest" description="Disordered" evidence="2">
    <location>
        <begin position="14"/>
        <end position="46"/>
    </location>
</feature>
<dbReference type="PANTHER" id="PTHR10840:SF0">
    <property type="entry name" value="PROGRAMMED CELL DEATH PROTEIN 5"/>
    <property type="match status" value="1"/>
</dbReference>
<dbReference type="WBParaSite" id="PgR152_g007_t02">
    <property type="protein sequence ID" value="PgR152_g007_t02"/>
    <property type="gene ID" value="PgR152_g007"/>
</dbReference>
<comment type="similarity">
    <text evidence="1">Belongs to the PDCD5 family.</text>
</comment>
<feature type="compositionally biased region" description="Basic and acidic residues" evidence="2">
    <location>
        <begin position="28"/>
        <end position="40"/>
    </location>
</feature>
<dbReference type="GO" id="GO:0005829">
    <property type="term" value="C:cytosol"/>
    <property type="evidence" value="ECO:0007669"/>
    <property type="project" value="TreeGrafter"/>
</dbReference>
<organism evidence="3 5">
    <name type="scientific">Parascaris univalens</name>
    <name type="common">Nematode worm</name>
    <dbReference type="NCBI Taxonomy" id="6257"/>
    <lineage>
        <taxon>Eukaryota</taxon>
        <taxon>Metazoa</taxon>
        <taxon>Ecdysozoa</taxon>
        <taxon>Nematoda</taxon>
        <taxon>Chromadorea</taxon>
        <taxon>Rhabditida</taxon>
        <taxon>Spirurina</taxon>
        <taxon>Ascaridomorpha</taxon>
        <taxon>Ascaridoidea</taxon>
        <taxon>Ascarididae</taxon>
        <taxon>Parascaris</taxon>
    </lineage>
</organism>
<dbReference type="InterPro" id="IPR036883">
    <property type="entry name" value="PDCD5-like_sf"/>
</dbReference>
<dbReference type="PANTHER" id="PTHR10840">
    <property type="entry name" value="PROGRAMMED CELL DEATH PROTEIN 5"/>
    <property type="match status" value="1"/>
</dbReference>
<evidence type="ECO:0000313" key="3">
    <source>
        <dbReference type="Proteomes" id="UP000887569"/>
    </source>
</evidence>
<keyword evidence="3" id="KW-1185">Reference proteome</keyword>
<dbReference type="WBParaSite" id="PgR152_g007_t03">
    <property type="protein sequence ID" value="PgR152_g007_t03"/>
    <property type="gene ID" value="PgR152_g007"/>
</dbReference>
<evidence type="ECO:0000256" key="2">
    <source>
        <dbReference type="SAM" id="MobiDB-lite"/>
    </source>
</evidence>
<dbReference type="SUPFAM" id="SSF46950">
    <property type="entry name" value="Double-stranded DNA-binding domain"/>
    <property type="match status" value="1"/>
</dbReference>
<reference evidence="4 5" key="1">
    <citation type="submission" date="2022-11" db="UniProtKB">
        <authorList>
            <consortium name="WormBaseParasite"/>
        </authorList>
    </citation>
    <scope>IDENTIFICATION</scope>
</reference>
<name>A0A915CH26_PARUN</name>
<dbReference type="GO" id="GO:0005634">
    <property type="term" value="C:nucleus"/>
    <property type="evidence" value="ECO:0007669"/>
    <property type="project" value="TreeGrafter"/>
</dbReference>
<dbReference type="InterPro" id="IPR002836">
    <property type="entry name" value="PDCD5-like"/>
</dbReference>
<proteinExistence type="inferred from homology"/>
<protein>
    <submittedName>
        <fullName evidence="4 5">Programmed cell death protein 5</fullName>
    </submittedName>
</protein>
<dbReference type="Proteomes" id="UP000887569">
    <property type="component" value="Unplaced"/>
</dbReference>
<dbReference type="Pfam" id="PF01984">
    <property type="entry name" value="dsDNA_bind"/>
    <property type="match status" value="1"/>
</dbReference>
<evidence type="ECO:0000313" key="4">
    <source>
        <dbReference type="WBParaSite" id="PgR152_g007_t02"/>
    </source>
</evidence>
<evidence type="ECO:0000313" key="5">
    <source>
        <dbReference type="WBParaSite" id="PgR152_g007_t03"/>
    </source>
</evidence>
<evidence type="ECO:0000256" key="1">
    <source>
        <dbReference type="ARBA" id="ARBA00010490"/>
    </source>
</evidence>
<sequence>MADTDLEAIRARRLAQIQGDGTGSDSDVQSKAEQARKAAEQQENMKNSILSQVLDQSAMARLSNLTAAKPEKAAMVENMIIQMARMGQIAGKMNDETLKELLDRISERTQKTTTVKFDRRRAAIDSDSD</sequence>